<dbReference type="PATRIC" id="fig|148604.4.peg.1942"/>
<protein>
    <recommendedName>
        <fullName evidence="5">NlpC/P60 domain-containing protein</fullName>
    </recommendedName>
</protein>
<gene>
    <name evidence="6" type="ORF">IV41_GL001884</name>
</gene>
<evidence type="ECO:0000256" key="1">
    <source>
        <dbReference type="ARBA" id="ARBA00022670"/>
    </source>
</evidence>
<proteinExistence type="predicted"/>
<dbReference type="GO" id="GO:0008234">
    <property type="term" value="F:cysteine-type peptidase activity"/>
    <property type="evidence" value="ECO:0007669"/>
    <property type="project" value="UniProtKB-KW"/>
</dbReference>
<dbReference type="PROSITE" id="PS51935">
    <property type="entry name" value="NLPC_P60"/>
    <property type="match status" value="1"/>
</dbReference>
<evidence type="ECO:0000256" key="3">
    <source>
        <dbReference type="ARBA" id="ARBA00022801"/>
    </source>
</evidence>
<dbReference type="STRING" id="1203076.GCA_000312405_00866"/>
<dbReference type="OrthoDB" id="2195126at2"/>
<sequence length="688" mass="78648">MTYYLNTVNGDVQTGWYRLPDGRQVYYDVQKGHQTVTGQGMLHGMQKVGKDTYYFDPGMGTQESGFKQVNGKTYYFSPSRIAGREVNINGHWYNFDANGVMSTGFTQLKDGRTVYYNGQGQMQYGEQHLNGKWYFFDRRDGHMAIGWQTLPDGRLVYYQLDPKGQGQGMLHGLSTVNDQQYYFDPAMGTRRTGLQTINGKVYYFNPSLTKNKEANVNGHWYFFGANGAMATGLTKLPDGRFVYYNSQGQMQYGEQKLNGHWYFFNQRDGHLVSGWYTLPDGRKVYYDVQKDGTGQGMLHGNQVINDRLYRFDTVLGTFRQELKNTIYFNPTTKQLEYFGPDGKLDRAMKVTLAGKTFQVDANGYLQLTNGENQVNGNWYLYDAKINQLKTGWQILGKRTVYYDPATAQMRHGEANINGNWYYLDPGDGHMHTGFTRLPDGRTVYYNAKGQMYYGELNNGGYWYYFHPGNGAMSFGFTKLPGGRLVYYNGQGHMIYGWQTINGQRYHFNETTGDASRGDVWLNGHEYIFDTGTGAQITNAYTFRLLSWFYHRIGKITYSMYGSRNGRDGTADCSGSVTQALYEASGVPYATLYNTDSLHGYLRQLGYHLAYENWGYTYPQVGDVIIWGRRGYSGGAFGHTGVVSGSGADAKMISTNYYTNGQKNTAVQGLPYFSYWAYDEYPYYYVYRR</sequence>
<dbReference type="Gene3D" id="2.10.270.10">
    <property type="entry name" value="Cholin Binding"/>
    <property type="match status" value="6"/>
</dbReference>
<keyword evidence="4" id="KW-0788">Thiol protease</keyword>
<keyword evidence="2" id="KW-0677">Repeat</keyword>
<evidence type="ECO:0000313" key="6">
    <source>
        <dbReference type="EMBL" id="KRN43120.1"/>
    </source>
</evidence>
<dbReference type="RefSeq" id="WP_056994960.1">
    <property type="nucleotide sequence ID" value="NZ_JQBA01000072.1"/>
</dbReference>
<feature type="domain" description="NlpC/P60" evidence="5">
    <location>
        <begin position="534"/>
        <end position="686"/>
    </location>
</feature>
<name>A0A0R2GR18_9LACO</name>
<dbReference type="InterPro" id="IPR008044">
    <property type="entry name" value="Phage_lysin"/>
</dbReference>
<keyword evidence="7" id="KW-1185">Reference proteome</keyword>
<evidence type="ECO:0000256" key="4">
    <source>
        <dbReference type="ARBA" id="ARBA00022807"/>
    </source>
</evidence>
<organism evidence="6 7">
    <name type="scientific">Limosilactobacillus ingluviei</name>
    <dbReference type="NCBI Taxonomy" id="148604"/>
    <lineage>
        <taxon>Bacteria</taxon>
        <taxon>Bacillati</taxon>
        <taxon>Bacillota</taxon>
        <taxon>Bacilli</taxon>
        <taxon>Lactobacillales</taxon>
        <taxon>Lactobacillaceae</taxon>
        <taxon>Limosilactobacillus</taxon>
    </lineage>
</organism>
<dbReference type="Pfam" id="PF19127">
    <property type="entry name" value="Choline_bind_3"/>
    <property type="match status" value="4"/>
</dbReference>
<reference evidence="6 7" key="1">
    <citation type="journal article" date="2015" name="Genome Announc.">
        <title>Expanding the biotechnology potential of lactobacilli through comparative genomics of 213 strains and associated genera.</title>
        <authorList>
            <person name="Sun Z."/>
            <person name="Harris H.M."/>
            <person name="McCann A."/>
            <person name="Guo C."/>
            <person name="Argimon S."/>
            <person name="Zhang W."/>
            <person name="Yang X."/>
            <person name="Jeffery I.B."/>
            <person name="Cooney J.C."/>
            <person name="Kagawa T.F."/>
            <person name="Liu W."/>
            <person name="Song Y."/>
            <person name="Salvetti E."/>
            <person name="Wrobel A."/>
            <person name="Rasinkangas P."/>
            <person name="Parkhill J."/>
            <person name="Rea M.C."/>
            <person name="O'Sullivan O."/>
            <person name="Ritari J."/>
            <person name="Douillard F.P."/>
            <person name="Paul Ross R."/>
            <person name="Yang R."/>
            <person name="Briner A.E."/>
            <person name="Felis G.E."/>
            <person name="de Vos W.M."/>
            <person name="Barrangou R."/>
            <person name="Klaenhammer T.R."/>
            <person name="Caufield P.W."/>
            <person name="Cui Y."/>
            <person name="Zhang H."/>
            <person name="O'Toole P.W."/>
        </authorList>
    </citation>
    <scope>NUCLEOTIDE SEQUENCE [LARGE SCALE GENOMIC DNA]</scope>
    <source>
        <strain evidence="6 7">DSM 14792</strain>
    </source>
</reference>
<dbReference type="SUPFAM" id="SSF69360">
    <property type="entry name" value="Cell wall binding repeat"/>
    <property type="match status" value="3"/>
</dbReference>
<dbReference type="Gene3D" id="3.90.1720.10">
    <property type="entry name" value="endopeptidase domain like (from Nostoc punctiforme)"/>
    <property type="match status" value="1"/>
</dbReference>
<evidence type="ECO:0000313" key="7">
    <source>
        <dbReference type="Proteomes" id="UP000051639"/>
    </source>
</evidence>
<dbReference type="Pfam" id="PF05382">
    <property type="entry name" value="Amidase_5"/>
    <property type="match status" value="1"/>
</dbReference>
<keyword evidence="1" id="KW-0645">Protease</keyword>
<dbReference type="EMBL" id="JQBA01000072">
    <property type="protein sequence ID" value="KRN43120.1"/>
    <property type="molecule type" value="Genomic_DNA"/>
</dbReference>
<evidence type="ECO:0000256" key="2">
    <source>
        <dbReference type="ARBA" id="ARBA00022737"/>
    </source>
</evidence>
<keyword evidence="3" id="KW-0378">Hydrolase</keyword>
<dbReference type="InterPro" id="IPR000064">
    <property type="entry name" value="NLP_P60_dom"/>
</dbReference>
<dbReference type="Proteomes" id="UP000051639">
    <property type="component" value="Unassembled WGS sequence"/>
</dbReference>
<accession>A0A0R2GR18</accession>
<dbReference type="InterPro" id="IPR018337">
    <property type="entry name" value="Cell_wall/Cho-bd_repeat"/>
</dbReference>
<dbReference type="GO" id="GO:0006508">
    <property type="term" value="P:proteolysis"/>
    <property type="evidence" value="ECO:0007669"/>
    <property type="project" value="UniProtKB-KW"/>
</dbReference>
<comment type="caution">
    <text evidence="6">The sequence shown here is derived from an EMBL/GenBank/DDBJ whole genome shotgun (WGS) entry which is preliminary data.</text>
</comment>
<evidence type="ECO:0000259" key="5">
    <source>
        <dbReference type="PROSITE" id="PS51935"/>
    </source>
</evidence>
<dbReference type="AlphaFoldDB" id="A0A0R2GR18"/>
<dbReference type="Pfam" id="PF01473">
    <property type="entry name" value="Choline_bind_1"/>
    <property type="match status" value="4"/>
</dbReference>